<name>A0A426X230_ENSVE</name>
<proteinExistence type="predicted"/>
<gene>
    <name evidence="1" type="ORF">B296_00055088</name>
</gene>
<accession>A0A426X230</accession>
<reference evidence="1 2" key="1">
    <citation type="journal article" date="2014" name="Agronomy (Basel)">
        <title>A Draft Genome Sequence for Ensete ventricosum, the Drought-Tolerant Tree Against Hunger.</title>
        <authorList>
            <person name="Harrison J."/>
            <person name="Moore K.A."/>
            <person name="Paszkiewicz K."/>
            <person name="Jones T."/>
            <person name="Grant M."/>
            <person name="Ambacheew D."/>
            <person name="Muzemil S."/>
            <person name="Studholme D.J."/>
        </authorList>
    </citation>
    <scope>NUCLEOTIDE SEQUENCE [LARGE SCALE GENOMIC DNA]</scope>
</reference>
<organism evidence="1 2">
    <name type="scientific">Ensete ventricosum</name>
    <name type="common">Abyssinian banana</name>
    <name type="synonym">Musa ensete</name>
    <dbReference type="NCBI Taxonomy" id="4639"/>
    <lineage>
        <taxon>Eukaryota</taxon>
        <taxon>Viridiplantae</taxon>
        <taxon>Streptophyta</taxon>
        <taxon>Embryophyta</taxon>
        <taxon>Tracheophyta</taxon>
        <taxon>Spermatophyta</taxon>
        <taxon>Magnoliopsida</taxon>
        <taxon>Liliopsida</taxon>
        <taxon>Zingiberales</taxon>
        <taxon>Musaceae</taxon>
        <taxon>Ensete</taxon>
    </lineage>
</organism>
<protein>
    <submittedName>
        <fullName evidence="1">Uncharacterized protein</fullName>
    </submittedName>
</protein>
<dbReference type="EMBL" id="AMZH03028785">
    <property type="protein sequence ID" value="RRT33529.1"/>
    <property type="molecule type" value="Genomic_DNA"/>
</dbReference>
<evidence type="ECO:0000313" key="2">
    <source>
        <dbReference type="Proteomes" id="UP000287651"/>
    </source>
</evidence>
<comment type="caution">
    <text evidence="1">The sequence shown here is derived from an EMBL/GenBank/DDBJ whole genome shotgun (WGS) entry which is preliminary data.</text>
</comment>
<dbReference type="Proteomes" id="UP000287651">
    <property type="component" value="Unassembled WGS sequence"/>
</dbReference>
<evidence type="ECO:0000313" key="1">
    <source>
        <dbReference type="EMBL" id="RRT33529.1"/>
    </source>
</evidence>
<sequence>MPKRPVIDDLPRHLLIDLTPRKEFKKQETRWCSVQNDQTPREDDIGRGPKERTFSPLGMYFMATSSLVSLFRINRATPEFPDPISLTTSYFSIPSPPGSLPRGRGRSIDLSLRDESPMLVEARPNPNRRGGMRRRNTAFHLSVVVFHDRNRVRKNLGYISASALAFLRSPLSWGREQTDAIDKYESPAEK</sequence>
<dbReference type="AlphaFoldDB" id="A0A426X230"/>